<proteinExistence type="predicted"/>
<feature type="compositionally biased region" description="Basic and acidic residues" evidence="1">
    <location>
        <begin position="1"/>
        <end position="15"/>
    </location>
</feature>
<sequence>MLNKGKKPEPKEGAKEAPQVPAAPVRPETPKLLRAALEMAERSSGLRGAMFKVKEKTNKSSISLQPSRSSSLAPPSPTMSSGPDTPTSISASSSPMHSTHQEPTAPPPAARLHDNATDRGDASEEEAGPASDS</sequence>
<dbReference type="AlphaFoldDB" id="A0A834L1C1"/>
<protein>
    <submittedName>
        <fullName evidence="2">Uncharacterized protein</fullName>
    </submittedName>
</protein>
<feature type="compositionally biased region" description="Polar residues" evidence="1">
    <location>
        <begin position="78"/>
        <end position="102"/>
    </location>
</feature>
<dbReference type="Proteomes" id="UP000646548">
    <property type="component" value="Unassembled WGS sequence"/>
</dbReference>
<dbReference type="EMBL" id="WKFB01000041">
    <property type="protein sequence ID" value="KAF6738012.1"/>
    <property type="molecule type" value="Genomic_DNA"/>
</dbReference>
<gene>
    <name evidence="2" type="ORF">FQA47_022716</name>
</gene>
<evidence type="ECO:0000256" key="1">
    <source>
        <dbReference type="SAM" id="MobiDB-lite"/>
    </source>
</evidence>
<reference evidence="2" key="1">
    <citation type="journal article" name="BMC Genomics">
        <title>Long-read sequencing and de novo genome assembly of marine medaka (Oryzias melastigma).</title>
        <authorList>
            <person name="Liang P."/>
            <person name="Saqib H.S.A."/>
            <person name="Ni X."/>
            <person name="Shen Y."/>
        </authorList>
    </citation>
    <scope>NUCLEOTIDE SEQUENCE</scope>
    <source>
        <strain evidence="2">Bigg-433</strain>
    </source>
</reference>
<evidence type="ECO:0000313" key="3">
    <source>
        <dbReference type="Proteomes" id="UP000646548"/>
    </source>
</evidence>
<comment type="caution">
    <text evidence="2">The sequence shown here is derived from an EMBL/GenBank/DDBJ whole genome shotgun (WGS) entry which is preliminary data.</text>
</comment>
<organism evidence="2 3">
    <name type="scientific">Oryzias melastigma</name>
    <name type="common">Marine medaka</name>
    <dbReference type="NCBI Taxonomy" id="30732"/>
    <lineage>
        <taxon>Eukaryota</taxon>
        <taxon>Metazoa</taxon>
        <taxon>Chordata</taxon>
        <taxon>Craniata</taxon>
        <taxon>Vertebrata</taxon>
        <taxon>Euteleostomi</taxon>
        <taxon>Actinopterygii</taxon>
        <taxon>Neopterygii</taxon>
        <taxon>Teleostei</taxon>
        <taxon>Neoteleostei</taxon>
        <taxon>Acanthomorphata</taxon>
        <taxon>Ovalentaria</taxon>
        <taxon>Atherinomorphae</taxon>
        <taxon>Beloniformes</taxon>
        <taxon>Adrianichthyidae</taxon>
        <taxon>Oryziinae</taxon>
        <taxon>Oryzias</taxon>
    </lineage>
</organism>
<name>A0A834L1C1_ORYME</name>
<accession>A0A834L1C1</accession>
<feature type="compositionally biased region" description="Low complexity" evidence="1">
    <location>
        <begin position="60"/>
        <end position="73"/>
    </location>
</feature>
<evidence type="ECO:0000313" key="2">
    <source>
        <dbReference type="EMBL" id="KAF6738012.1"/>
    </source>
</evidence>
<feature type="region of interest" description="Disordered" evidence="1">
    <location>
        <begin position="1"/>
        <end position="133"/>
    </location>
</feature>
<feature type="compositionally biased region" description="Basic and acidic residues" evidence="1">
    <location>
        <begin position="111"/>
        <end position="122"/>
    </location>
</feature>